<protein>
    <submittedName>
        <fullName evidence="3">Fibroblast growth factor 11 isoform X2</fullName>
    </submittedName>
</protein>
<proteinExistence type="predicted"/>
<sequence>MRSGGTRGVLDAWVTPRVSAALVAPPPLRFSRSSTIWLCSSWSSSPGQEPISPALPRVSLQLPRQPGPSVRPPSVTCASRRVLSTLSHYSCAIRKSDPTGSGDPLPVGTHTQFVLRNCTETWGVVPLTRGNKKIGRAGKERCKGWYVIPVQVRQLGSPSGLFPGRYGSPGCSSLRPPPPPPTSLSSKASSPNCSAARVSTSRQIRMGASRAPQRTPAPSPTSI</sequence>
<reference evidence="3" key="1">
    <citation type="submission" date="2025-08" db="UniProtKB">
        <authorList>
            <consortium name="RefSeq"/>
        </authorList>
    </citation>
    <scope>IDENTIFICATION</scope>
    <source>
        <tissue evidence="3">Liver</tissue>
    </source>
</reference>
<dbReference type="Proteomes" id="UP000886700">
    <property type="component" value="Unplaced"/>
</dbReference>
<organism evidence="2 3">
    <name type="scientific">Mesocricetus auratus</name>
    <name type="common">Golden hamster</name>
    <dbReference type="NCBI Taxonomy" id="10036"/>
    <lineage>
        <taxon>Eukaryota</taxon>
        <taxon>Metazoa</taxon>
        <taxon>Chordata</taxon>
        <taxon>Craniata</taxon>
        <taxon>Vertebrata</taxon>
        <taxon>Euteleostomi</taxon>
        <taxon>Mammalia</taxon>
        <taxon>Eutheria</taxon>
        <taxon>Euarchontoglires</taxon>
        <taxon>Glires</taxon>
        <taxon>Rodentia</taxon>
        <taxon>Myomorpha</taxon>
        <taxon>Muroidea</taxon>
        <taxon>Cricetidae</taxon>
        <taxon>Cricetinae</taxon>
        <taxon>Mesocricetus</taxon>
    </lineage>
</organism>
<name>A0ABM2XRT7_MESAU</name>
<gene>
    <name evidence="3" type="primary">Fgf11</name>
</gene>
<evidence type="ECO:0000256" key="1">
    <source>
        <dbReference type="SAM" id="MobiDB-lite"/>
    </source>
</evidence>
<dbReference type="RefSeq" id="XP_040604898.1">
    <property type="nucleotide sequence ID" value="XM_040748964.1"/>
</dbReference>
<evidence type="ECO:0000313" key="3">
    <source>
        <dbReference type="RefSeq" id="XP_040604898.1"/>
    </source>
</evidence>
<dbReference type="GeneID" id="101841326"/>
<feature type="region of interest" description="Disordered" evidence="1">
    <location>
        <begin position="166"/>
        <end position="223"/>
    </location>
</feature>
<evidence type="ECO:0000313" key="2">
    <source>
        <dbReference type="Proteomes" id="UP000886700"/>
    </source>
</evidence>
<keyword evidence="2" id="KW-1185">Reference proteome</keyword>
<accession>A0ABM2XRT7</accession>